<gene>
    <name evidence="1" type="ORF">DI563_07175</name>
</gene>
<reference evidence="1 2" key="1">
    <citation type="submission" date="2017-08" db="EMBL/GenBank/DDBJ databases">
        <title>Infants hospitalized years apart are colonized by the same room-sourced microbial strains.</title>
        <authorList>
            <person name="Brooks B."/>
            <person name="Olm M.R."/>
            <person name="Firek B.A."/>
            <person name="Baker R."/>
            <person name="Thomas B.C."/>
            <person name="Morowitz M.J."/>
            <person name="Banfield J.F."/>
        </authorList>
    </citation>
    <scope>NUCLEOTIDE SEQUENCE [LARGE SCALE GENOMIC DNA]</scope>
    <source>
        <strain evidence="1">S2_005_003_R2_41</strain>
    </source>
</reference>
<dbReference type="Proteomes" id="UP000249135">
    <property type="component" value="Unassembled WGS sequence"/>
</dbReference>
<dbReference type="EMBL" id="QFPP01000053">
    <property type="protein sequence ID" value="PZQ76401.1"/>
    <property type="molecule type" value="Genomic_DNA"/>
</dbReference>
<organism evidence="1 2">
    <name type="scientific">Variovorax paradoxus</name>
    <dbReference type="NCBI Taxonomy" id="34073"/>
    <lineage>
        <taxon>Bacteria</taxon>
        <taxon>Pseudomonadati</taxon>
        <taxon>Pseudomonadota</taxon>
        <taxon>Betaproteobacteria</taxon>
        <taxon>Burkholderiales</taxon>
        <taxon>Comamonadaceae</taxon>
        <taxon>Variovorax</taxon>
    </lineage>
</organism>
<evidence type="ECO:0000313" key="1">
    <source>
        <dbReference type="EMBL" id="PZQ76401.1"/>
    </source>
</evidence>
<evidence type="ECO:0000313" key="2">
    <source>
        <dbReference type="Proteomes" id="UP000249135"/>
    </source>
</evidence>
<sequence>MTKTRGNGGPRDVPPFDMFAGLSGLELEHDSYDLGEGVTIRKTYGHLMAPFTMAFKRPAAYDEPHPGPWKSLGGGFAFDIESEIQIPASVESGKHSQMDIGKAMLFLLRLGVHPGIQLPVFANAPFSAMADLPERRTWLRPFDFFPRFFPLDIDFETFGKSHAEYVRDRWKTVLRLRRADAAFALAADAIDQGQFVQNTALTLVSLWGALEALFSPSTSELKFRVSSMIAAYLEPPGANRLALQRSVAKLYDKRSAAAHGKPSHDNDHLLETFNLLQRVLLQIIDRGAVPGKDELEQELFGATS</sequence>
<dbReference type="AlphaFoldDB" id="A0A2W5QD85"/>
<comment type="caution">
    <text evidence="1">The sequence shown here is derived from an EMBL/GenBank/DDBJ whole genome shotgun (WGS) entry which is preliminary data.</text>
</comment>
<protein>
    <submittedName>
        <fullName evidence="1">Uncharacterized protein</fullName>
    </submittedName>
</protein>
<proteinExistence type="predicted"/>
<name>A0A2W5QD85_VARPD</name>
<accession>A0A2W5QD85</accession>